<dbReference type="STRING" id="597456.A0A0L7RBQ9"/>
<dbReference type="GO" id="GO:0032580">
    <property type="term" value="C:Golgi cisterna membrane"/>
    <property type="evidence" value="ECO:0007669"/>
    <property type="project" value="UniProtKB-SubCell"/>
</dbReference>
<keyword evidence="3" id="KW-1133">Transmembrane helix</keyword>
<evidence type="ECO:0000259" key="4">
    <source>
        <dbReference type="Pfam" id="PF17039"/>
    </source>
</evidence>
<dbReference type="Pfam" id="PF17039">
    <property type="entry name" value="Glyco_tran_10_N"/>
    <property type="match status" value="1"/>
</dbReference>
<keyword evidence="3" id="KW-0812">Transmembrane</keyword>
<accession>A0A0L7RBQ9</accession>
<keyword evidence="5" id="KW-0808">Transferase</keyword>
<sequence length="179" mass="20915">MRATFVVKTILIVLSIAFVTYSFVCFSIGENSTFTEENDQAKKILYWNRMYDDETFRMGKGEIFHDCPVSNCYATDDRNYANLTDFDAILFHEVNLDVWDQPRARSPKQWYVFVKMASPYNVQPVNYLFEGNFNATMTYYLDSDIPWTYGIVRDKLSNETVAPLQNAKWSSFHDRPGNI</sequence>
<dbReference type="SUPFAM" id="SSF53756">
    <property type="entry name" value="UDP-Glycosyltransferase/glycogen phosphorylase"/>
    <property type="match status" value="1"/>
</dbReference>
<evidence type="ECO:0000256" key="3">
    <source>
        <dbReference type="SAM" id="Phobius"/>
    </source>
</evidence>
<dbReference type="PANTHER" id="PTHR48438:SF1">
    <property type="entry name" value="ALPHA-(1,3)-FUCOSYLTRANSFERASE C-RELATED"/>
    <property type="match status" value="1"/>
</dbReference>
<name>A0A0L7RBQ9_9HYME</name>
<keyword evidence="5" id="KW-0328">Glycosyltransferase</keyword>
<dbReference type="PANTHER" id="PTHR48438">
    <property type="entry name" value="ALPHA-(1,3)-FUCOSYLTRANSFERASE C-RELATED"/>
    <property type="match status" value="1"/>
</dbReference>
<dbReference type="GO" id="GO:0008417">
    <property type="term" value="F:fucosyltransferase activity"/>
    <property type="evidence" value="ECO:0007669"/>
    <property type="project" value="InterPro"/>
</dbReference>
<evidence type="ECO:0000313" key="6">
    <source>
        <dbReference type="Proteomes" id="UP000053825"/>
    </source>
</evidence>
<dbReference type="EMBL" id="KQ414617">
    <property type="protein sequence ID" value="KOC68245.1"/>
    <property type="molecule type" value="Genomic_DNA"/>
</dbReference>
<keyword evidence="3" id="KW-0472">Membrane</keyword>
<organism evidence="5 6">
    <name type="scientific">Habropoda laboriosa</name>
    <dbReference type="NCBI Taxonomy" id="597456"/>
    <lineage>
        <taxon>Eukaryota</taxon>
        <taxon>Metazoa</taxon>
        <taxon>Ecdysozoa</taxon>
        <taxon>Arthropoda</taxon>
        <taxon>Hexapoda</taxon>
        <taxon>Insecta</taxon>
        <taxon>Pterygota</taxon>
        <taxon>Neoptera</taxon>
        <taxon>Endopterygota</taxon>
        <taxon>Hymenoptera</taxon>
        <taxon>Apocrita</taxon>
        <taxon>Aculeata</taxon>
        <taxon>Apoidea</taxon>
        <taxon>Anthophila</taxon>
        <taxon>Apidae</taxon>
        <taxon>Habropoda</taxon>
    </lineage>
</organism>
<comment type="subcellular location">
    <subcellularLocation>
        <location evidence="1">Golgi apparatus</location>
        <location evidence="1">Golgi stack membrane</location>
        <topology evidence="1">Single-pass type II membrane protein</topology>
    </subcellularLocation>
</comment>
<keyword evidence="6" id="KW-1185">Reference proteome</keyword>
<protein>
    <submittedName>
        <fullName evidence="5">Alpha-(1,3)-fucosyltransferase C</fullName>
    </submittedName>
</protein>
<feature type="domain" description="Fucosyltransferase N-terminal" evidence="4">
    <location>
        <begin position="41"/>
        <end position="150"/>
    </location>
</feature>
<proteinExistence type="predicted"/>
<evidence type="ECO:0000313" key="5">
    <source>
        <dbReference type="EMBL" id="KOC68245.1"/>
    </source>
</evidence>
<evidence type="ECO:0000256" key="1">
    <source>
        <dbReference type="ARBA" id="ARBA00004447"/>
    </source>
</evidence>
<dbReference type="OrthoDB" id="427096at2759"/>
<dbReference type="AlphaFoldDB" id="A0A0L7RBQ9"/>
<dbReference type="Proteomes" id="UP000053825">
    <property type="component" value="Unassembled WGS sequence"/>
</dbReference>
<dbReference type="InterPro" id="IPR031481">
    <property type="entry name" value="Glyco_tran_10_N"/>
</dbReference>
<reference evidence="5 6" key="1">
    <citation type="submission" date="2015-07" db="EMBL/GenBank/DDBJ databases">
        <title>The genome of Habropoda laboriosa.</title>
        <authorList>
            <person name="Pan H."/>
            <person name="Kapheim K."/>
        </authorList>
    </citation>
    <scope>NUCLEOTIDE SEQUENCE [LARGE SCALE GENOMIC DNA]</scope>
    <source>
        <strain evidence="5">0110345459</strain>
    </source>
</reference>
<evidence type="ECO:0000256" key="2">
    <source>
        <dbReference type="ARBA" id="ARBA00023034"/>
    </source>
</evidence>
<keyword evidence="2" id="KW-0333">Golgi apparatus</keyword>
<feature type="transmembrane region" description="Helical" evidence="3">
    <location>
        <begin position="5"/>
        <end position="24"/>
    </location>
</feature>
<gene>
    <name evidence="5" type="ORF">WH47_03403</name>
</gene>
<dbReference type="InterPro" id="IPR001503">
    <property type="entry name" value="Glyco_trans_10"/>
</dbReference>